<evidence type="ECO:0000256" key="12">
    <source>
        <dbReference type="ARBA" id="ARBA00047899"/>
    </source>
</evidence>
<keyword evidence="8 14" id="KW-0418">Kinase</keyword>
<evidence type="ECO:0000256" key="5">
    <source>
        <dbReference type="ARBA" id="ARBA00022679"/>
    </source>
</evidence>
<accession>A0A4Y1R8D0</accession>
<feature type="non-terminal residue" evidence="14">
    <location>
        <position position="1"/>
    </location>
</feature>
<dbReference type="EMBL" id="AP019299">
    <property type="protein sequence ID" value="BBH00128.1"/>
    <property type="molecule type" value="Genomic_DNA"/>
</dbReference>
<keyword evidence="3" id="KW-1003">Cell membrane</keyword>
<gene>
    <name evidence="14" type="ORF">Prudu_010046</name>
</gene>
<keyword evidence="9" id="KW-0067">ATP-binding</keyword>
<evidence type="ECO:0000313" key="14">
    <source>
        <dbReference type="EMBL" id="BBH00128.1"/>
    </source>
</evidence>
<keyword evidence="5" id="KW-0808">Transferase</keyword>
<sequence length="199" mass="22644">ALPLLSQALENEDFEGLADPRLENNYVENEMFQMIELASACVRHSAVKRPRMRQALPLLSQALENEDFEGLADPRLEKNYVENEMFRMIEAASACVRHTAAKRPWMRQVVRAFDFLDELSDLSNGMKPGQSEIFDSAQQSAQIRMFQRMAFGSQDYSTSFLNHTRSSWKSRDSREHGDTTGVAGRNMISLSGCMHSFVI</sequence>
<comment type="catalytic activity">
    <reaction evidence="12">
        <text>L-threonyl-[protein] + ATP = O-phospho-L-threonyl-[protein] + ADP + H(+)</text>
        <dbReference type="Rhea" id="RHEA:46608"/>
        <dbReference type="Rhea" id="RHEA-COMP:11060"/>
        <dbReference type="Rhea" id="RHEA-COMP:11605"/>
        <dbReference type="ChEBI" id="CHEBI:15378"/>
        <dbReference type="ChEBI" id="CHEBI:30013"/>
        <dbReference type="ChEBI" id="CHEBI:30616"/>
        <dbReference type="ChEBI" id="CHEBI:61977"/>
        <dbReference type="ChEBI" id="CHEBI:456216"/>
        <dbReference type="EC" id="2.7.11.1"/>
    </reaction>
</comment>
<evidence type="ECO:0000256" key="10">
    <source>
        <dbReference type="ARBA" id="ARBA00022989"/>
    </source>
</evidence>
<keyword evidence="4" id="KW-0723">Serine/threonine-protein kinase</keyword>
<dbReference type="Gene3D" id="1.10.510.10">
    <property type="entry name" value="Transferase(Phosphotransferase) domain 1"/>
    <property type="match status" value="2"/>
</dbReference>
<comment type="catalytic activity">
    <reaction evidence="13">
        <text>L-seryl-[protein] + ATP = O-phospho-L-seryl-[protein] + ADP + H(+)</text>
        <dbReference type="Rhea" id="RHEA:17989"/>
        <dbReference type="Rhea" id="RHEA-COMP:9863"/>
        <dbReference type="Rhea" id="RHEA-COMP:11604"/>
        <dbReference type="ChEBI" id="CHEBI:15378"/>
        <dbReference type="ChEBI" id="CHEBI:29999"/>
        <dbReference type="ChEBI" id="CHEBI:30616"/>
        <dbReference type="ChEBI" id="CHEBI:83421"/>
        <dbReference type="ChEBI" id="CHEBI:456216"/>
        <dbReference type="EC" id="2.7.11.1"/>
    </reaction>
</comment>
<dbReference type="PANTHER" id="PTHR47982:SF32">
    <property type="entry name" value="NON-SPECIFIC SERINE_THREONINE PROTEIN KINASE"/>
    <property type="match status" value="1"/>
</dbReference>
<reference evidence="14" key="1">
    <citation type="journal article" date="2019" name="Science">
        <title>Mutation of a bHLH transcription factor allowed almond domestication.</title>
        <authorList>
            <person name="Sanchez-Perez R."/>
            <person name="Pavan S."/>
            <person name="Mazzeo R."/>
            <person name="Moldovan C."/>
            <person name="Aiese Cigliano R."/>
            <person name="Del Cueto J."/>
            <person name="Ricciardi F."/>
            <person name="Lotti C."/>
            <person name="Ricciardi L."/>
            <person name="Dicenta F."/>
            <person name="Lopez-Marques R.L."/>
            <person name="Lindberg Moller B."/>
        </authorList>
    </citation>
    <scope>NUCLEOTIDE SEQUENCE</scope>
</reference>
<keyword evidence="10" id="KW-1133">Transmembrane helix</keyword>
<dbReference type="GO" id="GO:0005886">
    <property type="term" value="C:plasma membrane"/>
    <property type="evidence" value="ECO:0007669"/>
    <property type="project" value="UniProtKB-SubCell"/>
</dbReference>
<keyword evidence="7" id="KW-0547">Nucleotide-binding</keyword>
<evidence type="ECO:0000256" key="9">
    <source>
        <dbReference type="ARBA" id="ARBA00022840"/>
    </source>
</evidence>
<evidence type="ECO:0000256" key="6">
    <source>
        <dbReference type="ARBA" id="ARBA00022692"/>
    </source>
</evidence>
<evidence type="ECO:0000256" key="8">
    <source>
        <dbReference type="ARBA" id="ARBA00022777"/>
    </source>
</evidence>
<dbReference type="InterPro" id="IPR047117">
    <property type="entry name" value="PERK1-13-like"/>
</dbReference>
<name>A0A4Y1R8D0_PRUDU</name>
<evidence type="ECO:0000256" key="1">
    <source>
        <dbReference type="ARBA" id="ARBA00004162"/>
    </source>
</evidence>
<dbReference type="EC" id="2.7.11.1" evidence="2"/>
<keyword evidence="11" id="KW-0472">Membrane</keyword>
<proteinExistence type="predicted"/>
<evidence type="ECO:0000256" key="13">
    <source>
        <dbReference type="ARBA" id="ARBA00048679"/>
    </source>
</evidence>
<comment type="subcellular location">
    <subcellularLocation>
        <location evidence="1">Cell membrane</location>
        <topology evidence="1">Single-pass membrane protein</topology>
    </subcellularLocation>
</comment>
<evidence type="ECO:0000256" key="11">
    <source>
        <dbReference type="ARBA" id="ARBA00023136"/>
    </source>
</evidence>
<organism evidence="14">
    <name type="scientific">Prunus dulcis</name>
    <name type="common">Almond</name>
    <name type="synonym">Amygdalus dulcis</name>
    <dbReference type="NCBI Taxonomy" id="3755"/>
    <lineage>
        <taxon>Eukaryota</taxon>
        <taxon>Viridiplantae</taxon>
        <taxon>Streptophyta</taxon>
        <taxon>Embryophyta</taxon>
        <taxon>Tracheophyta</taxon>
        <taxon>Spermatophyta</taxon>
        <taxon>Magnoliopsida</taxon>
        <taxon>eudicotyledons</taxon>
        <taxon>Gunneridae</taxon>
        <taxon>Pentapetalae</taxon>
        <taxon>rosids</taxon>
        <taxon>fabids</taxon>
        <taxon>Rosales</taxon>
        <taxon>Rosaceae</taxon>
        <taxon>Amygdaloideae</taxon>
        <taxon>Amygdaleae</taxon>
        <taxon>Prunus</taxon>
    </lineage>
</organism>
<evidence type="ECO:0000256" key="3">
    <source>
        <dbReference type="ARBA" id="ARBA00022475"/>
    </source>
</evidence>
<dbReference type="GO" id="GO:0004674">
    <property type="term" value="F:protein serine/threonine kinase activity"/>
    <property type="evidence" value="ECO:0007669"/>
    <property type="project" value="UniProtKB-KW"/>
</dbReference>
<protein>
    <recommendedName>
        <fullName evidence="2">non-specific serine/threonine protein kinase</fullName>
        <ecNumber evidence="2">2.7.11.1</ecNumber>
    </recommendedName>
</protein>
<evidence type="ECO:0000256" key="2">
    <source>
        <dbReference type="ARBA" id="ARBA00012513"/>
    </source>
</evidence>
<keyword evidence="6" id="KW-0812">Transmembrane</keyword>
<dbReference type="PANTHER" id="PTHR47982">
    <property type="entry name" value="PROLINE-RICH RECEPTOR-LIKE PROTEIN KINASE PERK4"/>
    <property type="match status" value="1"/>
</dbReference>
<dbReference type="GO" id="GO:0005524">
    <property type="term" value="F:ATP binding"/>
    <property type="evidence" value="ECO:0007669"/>
    <property type="project" value="UniProtKB-KW"/>
</dbReference>
<evidence type="ECO:0000256" key="4">
    <source>
        <dbReference type="ARBA" id="ARBA00022527"/>
    </source>
</evidence>
<dbReference type="AlphaFoldDB" id="A0A4Y1R8D0"/>
<evidence type="ECO:0000256" key="7">
    <source>
        <dbReference type="ARBA" id="ARBA00022741"/>
    </source>
</evidence>